<dbReference type="SMART" id="SM00382">
    <property type="entry name" value="AAA"/>
    <property type="match status" value="1"/>
</dbReference>
<dbReference type="Gene3D" id="3.40.50.300">
    <property type="entry name" value="P-loop containing nucleotide triphosphate hydrolases"/>
    <property type="match status" value="1"/>
</dbReference>
<evidence type="ECO:0000256" key="7">
    <source>
        <dbReference type="ARBA" id="ARBA00022989"/>
    </source>
</evidence>
<feature type="transmembrane region" description="Helical" evidence="9">
    <location>
        <begin position="20"/>
        <end position="44"/>
    </location>
</feature>
<dbReference type="PROSITE" id="PS50929">
    <property type="entry name" value="ABC_TM1F"/>
    <property type="match status" value="1"/>
</dbReference>
<accession>A0A395VAS6</accession>
<keyword evidence="3" id="KW-1003">Cell membrane</keyword>
<dbReference type="InterPro" id="IPR017871">
    <property type="entry name" value="ABC_transporter-like_CS"/>
</dbReference>
<dbReference type="GO" id="GO:0140359">
    <property type="term" value="F:ABC-type transporter activity"/>
    <property type="evidence" value="ECO:0007669"/>
    <property type="project" value="InterPro"/>
</dbReference>
<evidence type="ECO:0000256" key="4">
    <source>
        <dbReference type="ARBA" id="ARBA00022692"/>
    </source>
</evidence>
<dbReference type="GO" id="GO:0005524">
    <property type="term" value="F:ATP binding"/>
    <property type="evidence" value="ECO:0007669"/>
    <property type="project" value="UniProtKB-KW"/>
</dbReference>
<dbReference type="PANTHER" id="PTHR24221">
    <property type="entry name" value="ATP-BINDING CASSETTE SUB-FAMILY B"/>
    <property type="match status" value="1"/>
</dbReference>
<evidence type="ECO:0000256" key="1">
    <source>
        <dbReference type="ARBA" id="ARBA00004651"/>
    </source>
</evidence>
<keyword evidence="4 9" id="KW-0812">Transmembrane</keyword>
<keyword evidence="8 9" id="KW-0472">Membrane</keyword>
<dbReference type="InterPro" id="IPR027417">
    <property type="entry name" value="P-loop_NTPase"/>
</dbReference>
<evidence type="ECO:0000259" key="11">
    <source>
        <dbReference type="PROSITE" id="PS50929"/>
    </source>
</evidence>
<dbReference type="PROSITE" id="PS50893">
    <property type="entry name" value="ABC_TRANSPORTER_2"/>
    <property type="match status" value="1"/>
</dbReference>
<dbReference type="GO" id="GO:0005886">
    <property type="term" value="C:plasma membrane"/>
    <property type="evidence" value="ECO:0007669"/>
    <property type="project" value="UniProtKB-SubCell"/>
</dbReference>
<name>A0A395VAS6_9FIRM</name>
<dbReference type="Proteomes" id="UP000266172">
    <property type="component" value="Unassembled WGS sequence"/>
</dbReference>
<sequence length="585" mass="65928">MNQLKSAFEVFDKKQKRSLVYLTFIIFIDSFVELLGVTVILPFINAVIAPEQLLQNKFAAWAYDTLGMKNTNEFIIVIAAMIIAVYILKNIFLVYMYNLQYKFSYYGKKQMQNTLMRYYIGQDYTFFLNLNSAELMRNINTDPEMFYTAVLNALQMASELCVSAIIVIFLMVTDVTITLGVAASLAIMMLILSKGLKKILEGYGNDRRTYSASMIKCMQQAFGGIKEIKIANREEFFERDFEKQNEIYTYVIKQNSFLSALPKPIIEALAIAGLMGMIIVKIVMGNTNNAHFIAVLGVFAVAAFKLLPSVNKISSYYASIIHNGVVIDKIRDEYRDIEAHREARAEAEARKAEEIPVTLEKEIRVEHMEFTYPNVEEPVLSDVNVTIPKNASVAFIGPSGAGKTTFVDLILGVLTPQKGVIMTDGVDIQKGMRSWHDKIGYIPQTIYMLDDTIRNNIAFGANEDIDDERIWEALKQAQLDDLVREMEEGLDTVIGEAGVRLSGGQRQRIGIARALYRRPEVLVLDEATSALDNETEAAVMEAIDSLQGKMTMLIIAHRLSTIRNCNIVYKVENGSVTVDTQRHNQ</sequence>
<comment type="caution">
    <text evidence="12">The sequence shown here is derived from an EMBL/GenBank/DDBJ whole genome shotgun (WGS) entry which is preliminary data.</text>
</comment>
<gene>
    <name evidence="12" type="ORF">DWX93_10540</name>
</gene>
<evidence type="ECO:0000259" key="10">
    <source>
        <dbReference type="PROSITE" id="PS50893"/>
    </source>
</evidence>
<dbReference type="AlphaFoldDB" id="A0A395VAS6"/>
<dbReference type="GO" id="GO:0034040">
    <property type="term" value="F:ATPase-coupled lipid transmembrane transporter activity"/>
    <property type="evidence" value="ECO:0007669"/>
    <property type="project" value="TreeGrafter"/>
</dbReference>
<comment type="subcellular location">
    <subcellularLocation>
        <location evidence="1">Cell membrane</location>
        <topology evidence="1">Multi-pass membrane protein</topology>
    </subcellularLocation>
</comment>
<dbReference type="RefSeq" id="WP_118097611.1">
    <property type="nucleotide sequence ID" value="NZ_CAUGCI010000002.1"/>
</dbReference>
<dbReference type="FunFam" id="3.40.50.300:FF:000854">
    <property type="entry name" value="Multidrug ABC transporter ATP-binding protein"/>
    <property type="match status" value="1"/>
</dbReference>
<evidence type="ECO:0000256" key="9">
    <source>
        <dbReference type="SAM" id="Phobius"/>
    </source>
</evidence>
<protein>
    <submittedName>
        <fullName evidence="12">ABC transporter ATP-binding protein</fullName>
    </submittedName>
</protein>
<dbReference type="Gene3D" id="1.20.1560.10">
    <property type="entry name" value="ABC transporter type 1, transmembrane domain"/>
    <property type="match status" value="1"/>
</dbReference>
<feature type="transmembrane region" description="Helical" evidence="9">
    <location>
        <begin position="265"/>
        <end position="284"/>
    </location>
</feature>
<feature type="domain" description="ABC transmembrane type-1" evidence="11">
    <location>
        <begin position="52"/>
        <end position="322"/>
    </location>
</feature>
<dbReference type="SUPFAM" id="SSF90123">
    <property type="entry name" value="ABC transporter transmembrane region"/>
    <property type="match status" value="1"/>
</dbReference>
<evidence type="ECO:0000256" key="3">
    <source>
        <dbReference type="ARBA" id="ARBA00022475"/>
    </source>
</evidence>
<keyword evidence="2" id="KW-0813">Transport</keyword>
<dbReference type="GO" id="GO:0016887">
    <property type="term" value="F:ATP hydrolysis activity"/>
    <property type="evidence" value="ECO:0007669"/>
    <property type="project" value="InterPro"/>
</dbReference>
<dbReference type="PROSITE" id="PS00211">
    <property type="entry name" value="ABC_TRANSPORTER_1"/>
    <property type="match status" value="1"/>
</dbReference>
<dbReference type="InterPro" id="IPR039421">
    <property type="entry name" value="Type_1_exporter"/>
</dbReference>
<dbReference type="Pfam" id="PF00664">
    <property type="entry name" value="ABC_membrane"/>
    <property type="match status" value="1"/>
</dbReference>
<dbReference type="EMBL" id="QRVL01000008">
    <property type="protein sequence ID" value="RGS39656.1"/>
    <property type="molecule type" value="Genomic_DNA"/>
</dbReference>
<proteinExistence type="predicted"/>
<feature type="domain" description="ABC transporter" evidence="10">
    <location>
        <begin position="363"/>
        <end position="585"/>
    </location>
</feature>
<dbReference type="InterPro" id="IPR003593">
    <property type="entry name" value="AAA+_ATPase"/>
</dbReference>
<evidence type="ECO:0000313" key="13">
    <source>
        <dbReference type="Proteomes" id="UP000266172"/>
    </source>
</evidence>
<dbReference type="InterPro" id="IPR036640">
    <property type="entry name" value="ABC1_TM_sf"/>
</dbReference>
<dbReference type="InterPro" id="IPR011527">
    <property type="entry name" value="ABC1_TM_dom"/>
</dbReference>
<keyword evidence="6 12" id="KW-0067">ATP-binding</keyword>
<evidence type="ECO:0000256" key="6">
    <source>
        <dbReference type="ARBA" id="ARBA00022840"/>
    </source>
</evidence>
<evidence type="ECO:0000256" key="5">
    <source>
        <dbReference type="ARBA" id="ARBA00022741"/>
    </source>
</evidence>
<organism evidence="12 13">
    <name type="scientific">Roseburia hominis</name>
    <dbReference type="NCBI Taxonomy" id="301301"/>
    <lineage>
        <taxon>Bacteria</taxon>
        <taxon>Bacillati</taxon>
        <taxon>Bacillota</taxon>
        <taxon>Clostridia</taxon>
        <taxon>Lachnospirales</taxon>
        <taxon>Lachnospiraceae</taxon>
        <taxon>Roseburia</taxon>
    </lineage>
</organism>
<feature type="transmembrane region" description="Helical" evidence="9">
    <location>
        <begin position="290"/>
        <end position="307"/>
    </location>
</feature>
<dbReference type="PANTHER" id="PTHR24221:SF654">
    <property type="entry name" value="ATP-BINDING CASSETTE SUB-FAMILY B MEMBER 6"/>
    <property type="match status" value="1"/>
</dbReference>
<dbReference type="Pfam" id="PF00005">
    <property type="entry name" value="ABC_tran"/>
    <property type="match status" value="1"/>
</dbReference>
<keyword evidence="5" id="KW-0547">Nucleotide-binding</keyword>
<evidence type="ECO:0000256" key="2">
    <source>
        <dbReference type="ARBA" id="ARBA00022448"/>
    </source>
</evidence>
<evidence type="ECO:0000256" key="8">
    <source>
        <dbReference type="ARBA" id="ARBA00023136"/>
    </source>
</evidence>
<dbReference type="SUPFAM" id="SSF52540">
    <property type="entry name" value="P-loop containing nucleoside triphosphate hydrolases"/>
    <property type="match status" value="1"/>
</dbReference>
<evidence type="ECO:0000313" key="12">
    <source>
        <dbReference type="EMBL" id="RGS39656.1"/>
    </source>
</evidence>
<feature type="transmembrane region" description="Helical" evidence="9">
    <location>
        <begin position="74"/>
        <end position="99"/>
    </location>
</feature>
<keyword evidence="7 9" id="KW-1133">Transmembrane helix</keyword>
<feature type="transmembrane region" description="Helical" evidence="9">
    <location>
        <begin position="175"/>
        <end position="192"/>
    </location>
</feature>
<reference evidence="12 13" key="1">
    <citation type="submission" date="2018-08" db="EMBL/GenBank/DDBJ databases">
        <title>A genome reference for cultivated species of the human gut microbiota.</title>
        <authorList>
            <person name="Zou Y."/>
            <person name="Xue W."/>
            <person name="Luo G."/>
        </authorList>
    </citation>
    <scope>NUCLEOTIDE SEQUENCE [LARGE SCALE GENOMIC DNA]</scope>
    <source>
        <strain evidence="12 13">AF22-12AC</strain>
    </source>
</reference>
<dbReference type="InterPro" id="IPR003439">
    <property type="entry name" value="ABC_transporter-like_ATP-bd"/>
</dbReference>